<feature type="coiled-coil region" evidence="1">
    <location>
        <begin position="16"/>
        <end position="146"/>
    </location>
</feature>
<dbReference type="EMBL" id="JABBFW010000033">
    <property type="protein sequence ID" value="NML18516.1"/>
    <property type="molecule type" value="Genomic_DNA"/>
</dbReference>
<name>A0A848FH95_9BURK</name>
<dbReference type="Proteomes" id="UP000574067">
    <property type="component" value="Unassembled WGS sequence"/>
</dbReference>
<organism evidence="2 3">
    <name type="scientific">Azohydromonas caseinilytica</name>
    <dbReference type="NCBI Taxonomy" id="2728836"/>
    <lineage>
        <taxon>Bacteria</taxon>
        <taxon>Pseudomonadati</taxon>
        <taxon>Pseudomonadota</taxon>
        <taxon>Betaproteobacteria</taxon>
        <taxon>Burkholderiales</taxon>
        <taxon>Sphaerotilaceae</taxon>
        <taxon>Azohydromonas</taxon>
    </lineage>
</organism>
<evidence type="ECO:0000313" key="3">
    <source>
        <dbReference type="Proteomes" id="UP000574067"/>
    </source>
</evidence>
<keyword evidence="1" id="KW-0175">Coiled coil</keyword>
<sequence>MIREARELLRLRALRVQRLRARCAEAQQAVDEALRVLRERQRSLEARRREMAQLTHSLVHELAPALPRWAGVAGAERERLADRLERLEVALIDDEEHLEAMQEKLQQTRAELTRALAGEDAVRSLADAALRERARAQELRGEMEVEDQGRRRG</sequence>
<dbReference type="RefSeq" id="WP_169163406.1">
    <property type="nucleotide sequence ID" value="NZ_JABBFW010000033.1"/>
</dbReference>
<accession>A0A848FH95</accession>
<keyword evidence="3" id="KW-1185">Reference proteome</keyword>
<comment type="caution">
    <text evidence="2">The sequence shown here is derived from an EMBL/GenBank/DDBJ whole genome shotgun (WGS) entry which is preliminary data.</text>
</comment>
<evidence type="ECO:0000313" key="2">
    <source>
        <dbReference type="EMBL" id="NML18516.1"/>
    </source>
</evidence>
<protein>
    <submittedName>
        <fullName evidence="2">Uncharacterized protein</fullName>
    </submittedName>
</protein>
<proteinExistence type="predicted"/>
<evidence type="ECO:0000256" key="1">
    <source>
        <dbReference type="SAM" id="Coils"/>
    </source>
</evidence>
<dbReference type="AlphaFoldDB" id="A0A848FH95"/>
<gene>
    <name evidence="2" type="ORF">HHL10_26450</name>
</gene>
<reference evidence="2 3" key="1">
    <citation type="submission" date="2020-04" db="EMBL/GenBank/DDBJ databases">
        <title>Azohydromonas sp. isolated from soil.</title>
        <authorList>
            <person name="Dahal R.H."/>
        </authorList>
    </citation>
    <scope>NUCLEOTIDE SEQUENCE [LARGE SCALE GENOMIC DNA]</scope>
    <source>
        <strain evidence="2 3">G-1-1-14</strain>
    </source>
</reference>